<reference evidence="1" key="2">
    <citation type="journal article" date="2021" name="PeerJ">
        <title>Extensive microbial diversity within the chicken gut microbiome revealed by metagenomics and culture.</title>
        <authorList>
            <person name="Gilroy R."/>
            <person name="Ravi A."/>
            <person name="Getino M."/>
            <person name="Pursley I."/>
            <person name="Horton D.L."/>
            <person name="Alikhan N.F."/>
            <person name="Baker D."/>
            <person name="Gharbi K."/>
            <person name="Hall N."/>
            <person name="Watson M."/>
            <person name="Adriaenssens E.M."/>
            <person name="Foster-Nyarko E."/>
            <person name="Jarju S."/>
            <person name="Secka A."/>
            <person name="Antonio M."/>
            <person name="Oren A."/>
            <person name="Chaudhuri R.R."/>
            <person name="La Ragione R."/>
            <person name="Hildebrand F."/>
            <person name="Pallen M.J."/>
        </authorList>
    </citation>
    <scope>NUCLEOTIDE SEQUENCE</scope>
    <source>
        <strain evidence="1">CHK152-2994</strain>
    </source>
</reference>
<evidence type="ECO:0000313" key="1">
    <source>
        <dbReference type="EMBL" id="HIS83414.1"/>
    </source>
</evidence>
<organism evidence="1 2">
    <name type="scientific">Candidatus Scatenecus faecavium</name>
    <dbReference type="NCBI Taxonomy" id="2840915"/>
    <lineage>
        <taxon>Bacteria</taxon>
        <taxon>Candidatus Scatenecus</taxon>
    </lineage>
</organism>
<gene>
    <name evidence="1" type="ORF">IAD41_07405</name>
</gene>
<reference evidence="1" key="1">
    <citation type="submission" date="2020-10" db="EMBL/GenBank/DDBJ databases">
        <authorList>
            <person name="Gilroy R."/>
        </authorList>
    </citation>
    <scope>NUCLEOTIDE SEQUENCE</scope>
    <source>
        <strain evidence="1">CHK152-2994</strain>
    </source>
</reference>
<name>A0A9D1FWJ3_9BACT</name>
<dbReference type="Proteomes" id="UP000824139">
    <property type="component" value="Unassembled WGS sequence"/>
</dbReference>
<accession>A0A9D1FWJ3</accession>
<sequence length="57" mass="6378">MHCFFFGGISQLEGHIYFVDKANTQFGLKNPKISSAGKIDIFYLTPYPDVLRPAIGN</sequence>
<dbReference type="AlphaFoldDB" id="A0A9D1FWJ3"/>
<comment type="caution">
    <text evidence="1">The sequence shown here is derived from an EMBL/GenBank/DDBJ whole genome shotgun (WGS) entry which is preliminary data.</text>
</comment>
<proteinExistence type="predicted"/>
<evidence type="ECO:0000313" key="2">
    <source>
        <dbReference type="Proteomes" id="UP000824139"/>
    </source>
</evidence>
<dbReference type="EMBL" id="DVJO01000161">
    <property type="protein sequence ID" value="HIS83414.1"/>
    <property type="molecule type" value="Genomic_DNA"/>
</dbReference>
<protein>
    <submittedName>
        <fullName evidence="1">Uncharacterized protein</fullName>
    </submittedName>
</protein>